<dbReference type="SUPFAM" id="SSF53383">
    <property type="entry name" value="PLP-dependent transferases"/>
    <property type="match status" value="1"/>
</dbReference>
<evidence type="ECO:0000256" key="3">
    <source>
        <dbReference type="ARBA" id="ARBA00022576"/>
    </source>
</evidence>
<dbReference type="Gene3D" id="3.40.640.10">
    <property type="entry name" value="Type I PLP-dependent aspartate aminotransferase-like (Major domain)"/>
    <property type="match status" value="1"/>
</dbReference>
<protein>
    <submittedName>
        <fullName evidence="7">Aspartate aminotransferase family protein</fullName>
    </submittedName>
</protein>
<comment type="caution">
    <text evidence="7">The sequence shown here is derived from an EMBL/GenBank/DDBJ whole genome shotgun (WGS) entry which is preliminary data.</text>
</comment>
<dbReference type="Gene3D" id="3.90.1150.10">
    <property type="entry name" value="Aspartate Aminotransferase, domain 1"/>
    <property type="match status" value="1"/>
</dbReference>
<name>A0A5N0T5U4_9GAMM</name>
<evidence type="ECO:0000256" key="6">
    <source>
        <dbReference type="RuleBase" id="RU003560"/>
    </source>
</evidence>
<proteinExistence type="inferred from homology"/>
<reference evidence="7 8" key="1">
    <citation type="submission" date="2019-09" db="EMBL/GenBank/DDBJ databases">
        <title>Wenzhouxiangella sp. Genome sequencing and assembly.</title>
        <authorList>
            <person name="Zhang R."/>
        </authorList>
    </citation>
    <scope>NUCLEOTIDE SEQUENCE [LARGE SCALE GENOMIC DNA]</scope>
    <source>
        <strain evidence="7 8">W260</strain>
    </source>
</reference>
<accession>A0A5N0T5U4</accession>
<dbReference type="InterPro" id="IPR015422">
    <property type="entry name" value="PyrdxlP-dep_Trfase_small"/>
</dbReference>
<dbReference type="CDD" id="cd00610">
    <property type="entry name" value="OAT_like"/>
    <property type="match status" value="1"/>
</dbReference>
<keyword evidence="4 7" id="KW-0808">Transferase</keyword>
<dbReference type="RefSeq" id="WP_150864978.1">
    <property type="nucleotide sequence ID" value="NZ_VYXP01000008.1"/>
</dbReference>
<dbReference type="GO" id="GO:0005829">
    <property type="term" value="C:cytosol"/>
    <property type="evidence" value="ECO:0007669"/>
    <property type="project" value="TreeGrafter"/>
</dbReference>
<dbReference type="PROSITE" id="PS00600">
    <property type="entry name" value="AA_TRANSFER_CLASS_3"/>
    <property type="match status" value="1"/>
</dbReference>
<dbReference type="Proteomes" id="UP000325372">
    <property type="component" value="Unassembled WGS sequence"/>
</dbReference>
<evidence type="ECO:0000256" key="2">
    <source>
        <dbReference type="ARBA" id="ARBA00008954"/>
    </source>
</evidence>
<evidence type="ECO:0000256" key="5">
    <source>
        <dbReference type="ARBA" id="ARBA00022898"/>
    </source>
</evidence>
<dbReference type="PANTHER" id="PTHR43094:SF1">
    <property type="entry name" value="AMINOTRANSFERASE CLASS-III"/>
    <property type="match status" value="1"/>
</dbReference>
<evidence type="ECO:0000256" key="4">
    <source>
        <dbReference type="ARBA" id="ARBA00022679"/>
    </source>
</evidence>
<evidence type="ECO:0000256" key="1">
    <source>
        <dbReference type="ARBA" id="ARBA00001933"/>
    </source>
</evidence>
<evidence type="ECO:0000313" key="8">
    <source>
        <dbReference type="Proteomes" id="UP000325372"/>
    </source>
</evidence>
<dbReference type="Pfam" id="PF00202">
    <property type="entry name" value="Aminotran_3"/>
    <property type="match status" value="1"/>
</dbReference>
<comment type="cofactor">
    <cofactor evidence="1">
        <name>pyridoxal 5'-phosphate</name>
        <dbReference type="ChEBI" id="CHEBI:597326"/>
    </cofactor>
</comment>
<evidence type="ECO:0000313" key="7">
    <source>
        <dbReference type="EMBL" id="KAA9130313.1"/>
    </source>
</evidence>
<keyword evidence="3 7" id="KW-0032">Aminotransferase</keyword>
<dbReference type="InterPro" id="IPR005814">
    <property type="entry name" value="Aminotrans_3"/>
</dbReference>
<dbReference type="EMBL" id="VYXP01000008">
    <property type="protein sequence ID" value="KAA9130313.1"/>
    <property type="molecule type" value="Genomic_DNA"/>
</dbReference>
<dbReference type="AlphaFoldDB" id="A0A5N0T5U4"/>
<dbReference type="InterPro" id="IPR015424">
    <property type="entry name" value="PyrdxlP-dep_Trfase"/>
</dbReference>
<gene>
    <name evidence="7" type="ORF">F3N42_13320</name>
</gene>
<keyword evidence="5 6" id="KW-0663">Pyridoxal phosphate</keyword>
<dbReference type="NCBIfam" id="NF005682">
    <property type="entry name" value="PRK07480.1"/>
    <property type="match status" value="1"/>
</dbReference>
<dbReference type="PANTHER" id="PTHR43094">
    <property type="entry name" value="AMINOTRANSFERASE"/>
    <property type="match status" value="1"/>
</dbReference>
<dbReference type="GO" id="GO:0008483">
    <property type="term" value="F:transaminase activity"/>
    <property type="evidence" value="ECO:0007669"/>
    <property type="project" value="UniProtKB-KW"/>
</dbReference>
<dbReference type="GO" id="GO:0030170">
    <property type="term" value="F:pyridoxal phosphate binding"/>
    <property type="evidence" value="ECO:0007669"/>
    <property type="project" value="InterPro"/>
</dbReference>
<dbReference type="FunFam" id="3.40.640.10:FF:000014">
    <property type="entry name" value="Adenosylmethionine-8-amino-7-oxononanoate aminotransferase, probable"/>
    <property type="match status" value="1"/>
</dbReference>
<dbReference type="InterPro" id="IPR015421">
    <property type="entry name" value="PyrdxlP-dep_Trfase_major"/>
</dbReference>
<sequence length="466" mass="50643">MSTESGAGVPRHGTGEWQALDHRHYLHPFTDHHDLGQRGVRVIECADGVYIYDSEGHRILDGMSGLWCVNLGYGRQDLVDAAAAQMRELPYYNSFFQTAHPPAIELSRVLGEVAPEGFDKVFYTGSGSEANDTVIKMVRRYWDLVEQPQRRVFISRRNAYHGSTVAAATLGGMAPMHDQLGPMVNFIEHIDQPYHFGLGAGMDPDEFGLRQARLLAEKIEETGPENVAAFIAEPVQGAGGVIIPPDSYWPEIQRICREFDVLLVADEVICGFGRLGEWFGSQRLGIEPDLMPFAKGVTSGYLPLGGVLVGQRVGAVLGQQGGEFAHGFTYSGHPAACAVALANIRALRDEGVIERVRDDVGPWFSERFATLADHPLVGQARSIGLVGAIELVRDKDSLARFDKDLGVGGRCRDACFAQGLVMRAVGDSMIVAPPLVMTREQVGELVDKAWRSLDITASSLGVTGGA</sequence>
<organism evidence="7 8">
    <name type="scientific">Marinihelvus fidelis</name>
    <dbReference type="NCBI Taxonomy" id="2613842"/>
    <lineage>
        <taxon>Bacteria</taxon>
        <taxon>Pseudomonadati</taxon>
        <taxon>Pseudomonadota</taxon>
        <taxon>Gammaproteobacteria</taxon>
        <taxon>Chromatiales</taxon>
        <taxon>Wenzhouxiangellaceae</taxon>
        <taxon>Marinihelvus</taxon>
    </lineage>
</organism>
<keyword evidence="8" id="KW-1185">Reference proteome</keyword>
<dbReference type="InterPro" id="IPR049704">
    <property type="entry name" value="Aminotrans_3_PPA_site"/>
</dbReference>
<comment type="similarity">
    <text evidence="2 6">Belongs to the class-III pyridoxal-phosphate-dependent aminotransferase family.</text>
</comment>